<reference evidence="1" key="1">
    <citation type="journal article" date="2021" name="Proc. Natl. Acad. Sci. U.S.A.">
        <title>A Catalog of Tens of Thousands of Viruses from Human Metagenomes Reveals Hidden Associations with Chronic Diseases.</title>
        <authorList>
            <person name="Tisza M.J."/>
            <person name="Buck C.B."/>
        </authorList>
    </citation>
    <scope>NUCLEOTIDE SEQUENCE</scope>
    <source>
        <strain evidence="1">Ct2Qy24</strain>
    </source>
</reference>
<protein>
    <submittedName>
        <fullName evidence="1">Uncharacterized protein</fullName>
    </submittedName>
</protein>
<dbReference type="EMBL" id="BK032666">
    <property type="protein sequence ID" value="DAF53931.1"/>
    <property type="molecule type" value="Genomic_DNA"/>
</dbReference>
<accession>A0A8S5ST02</accession>
<proteinExistence type="predicted"/>
<name>A0A8S5ST02_9CAUD</name>
<organism evidence="1">
    <name type="scientific">Myoviridae sp. ct2Qy24</name>
    <dbReference type="NCBI Taxonomy" id="2827656"/>
    <lineage>
        <taxon>Viruses</taxon>
        <taxon>Duplodnaviria</taxon>
        <taxon>Heunggongvirae</taxon>
        <taxon>Uroviricota</taxon>
        <taxon>Caudoviricetes</taxon>
    </lineage>
</organism>
<evidence type="ECO:0000313" key="1">
    <source>
        <dbReference type="EMBL" id="DAF53931.1"/>
    </source>
</evidence>
<sequence length="138" mass="14603">MGGCSFEQEGDNFYVVGADAVRKKLGSSGIGGTLETVAVRDRTVMTRNYIFNNTGDYVSLVLNVKTPPNGGNANSVTVYGTAIGTSTYKQIQKITTLNADVTVNIKGYDHIKLAVTASHSGNVGHSYEATTITTYALS</sequence>